<reference evidence="9 10" key="1">
    <citation type="submission" date="2019-01" db="EMBL/GenBank/DDBJ databases">
        <title>Genome sequencing of strain 2JSPR-7.</title>
        <authorList>
            <person name="Heo J."/>
            <person name="Kim S.-J."/>
            <person name="Kim J.-S."/>
            <person name="Hong S.-B."/>
            <person name="Kwon S.-W."/>
        </authorList>
    </citation>
    <scope>NUCLEOTIDE SEQUENCE [LARGE SCALE GENOMIC DNA]</scope>
    <source>
        <strain evidence="9 10">2JSPR-7</strain>
    </source>
</reference>
<feature type="transmembrane region" description="Helical" evidence="7">
    <location>
        <begin position="289"/>
        <end position="315"/>
    </location>
</feature>
<feature type="domain" description="ABC transmembrane type-1" evidence="8">
    <location>
        <begin position="90"/>
        <end position="308"/>
    </location>
</feature>
<dbReference type="InterPro" id="IPR035906">
    <property type="entry name" value="MetI-like_sf"/>
</dbReference>
<evidence type="ECO:0000313" key="9">
    <source>
        <dbReference type="EMBL" id="QAY64210.1"/>
    </source>
</evidence>
<evidence type="ECO:0000256" key="5">
    <source>
        <dbReference type="ARBA" id="ARBA00022989"/>
    </source>
</evidence>
<evidence type="ECO:0000256" key="1">
    <source>
        <dbReference type="ARBA" id="ARBA00004651"/>
    </source>
</evidence>
<keyword evidence="6 7" id="KW-0472">Membrane</keyword>
<evidence type="ECO:0000256" key="3">
    <source>
        <dbReference type="ARBA" id="ARBA00022475"/>
    </source>
</evidence>
<feature type="transmembrane region" description="Helical" evidence="7">
    <location>
        <begin position="32"/>
        <end position="51"/>
    </location>
</feature>
<dbReference type="RefSeq" id="WP_129205363.1">
    <property type="nucleotide sequence ID" value="NZ_CP035495.1"/>
</dbReference>
<feature type="transmembrane region" description="Helical" evidence="7">
    <location>
        <begin position="96"/>
        <end position="115"/>
    </location>
</feature>
<evidence type="ECO:0000259" key="8">
    <source>
        <dbReference type="PROSITE" id="PS50928"/>
    </source>
</evidence>
<protein>
    <submittedName>
        <fullName evidence="9">Sugar ABC transporter permease</fullName>
    </submittedName>
</protein>
<keyword evidence="2 7" id="KW-0813">Transport</keyword>
<gene>
    <name evidence="9" type="ORF">ET495_14420</name>
</gene>
<dbReference type="EMBL" id="CP035495">
    <property type="protein sequence ID" value="QAY64210.1"/>
    <property type="molecule type" value="Genomic_DNA"/>
</dbReference>
<evidence type="ECO:0000256" key="6">
    <source>
        <dbReference type="ARBA" id="ARBA00023136"/>
    </source>
</evidence>
<evidence type="ECO:0000256" key="7">
    <source>
        <dbReference type="RuleBase" id="RU363032"/>
    </source>
</evidence>
<evidence type="ECO:0000313" key="10">
    <source>
        <dbReference type="Proteomes" id="UP000291758"/>
    </source>
</evidence>
<keyword evidence="5 7" id="KW-1133">Transmembrane helix</keyword>
<sequence length="320" mass="35219">MSTITEHERSRTGRRAPARRGGLKSVFFSQKAAPYIFVLPFIVTFLVFWGFPIARSVAMSFEHIVPGRSYFVGLGNFERMFGDRIFWVAVTNSLRYMLVTLVLLIPIPLTLAVLVNSKIGSPRIKSFFKAAMFVPALTSVVVAGIIFRLIFSESSTALMNQALGLIGLDPVRWLRSGGTALVALVAIALWRWTGVNMMYFLAALQSVPQEYYEAAELDGAGRFKTFIHVTLPSIRPTIVFVTTISIFGGLAMFVEAFMLWGGASSPNNVGLTIVGYLYSLGVQRGDMGYASAVGVVLLLAVLIINFTQLTLTGFFKKDNR</sequence>
<dbReference type="Pfam" id="PF00528">
    <property type="entry name" value="BPD_transp_1"/>
    <property type="match status" value="1"/>
</dbReference>
<keyword evidence="4 7" id="KW-0812">Transmembrane</keyword>
<organism evidence="9 10">
    <name type="scientific">Xylanimonas allomyrinae</name>
    <dbReference type="NCBI Taxonomy" id="2509459"/>
    <lineage>
        <taxon>Bacteria</taxon>
        <taxon>Bacillati</taxon>
        <taxon>Actinomycetota</taxon>
        <taxon>Actinomycetes</taxon>
        <taxon>Micrococcales</taxon>
        <taxon>Promicromonosporaceae</taxon>
        <taxon>Xylanimonas</taxon>
    </lineage>
</organism>
<dbReference type="CDD" id="cd06261">
    <property type="entry name" value="TM_PBP2"/>
    <property type="match status" value="1"/>
</dbReference>
<feature type="transmembrane region" description="Helical" evidence="7">
    <location>
        <begin position="127"/>
        <end position="151"/>
    </location>
</feature>
<dbReference type="AlphaFoldDB" id="A0A4P6EMV2"/>
<feature type="transmembrane region" description="Helical" evidence="7">
    <location>
        <begin position="238"/>
        <end position="260"/>
    </location>
</feature>
<dbReference type="Gene3D" id="1.10.3720.10">
    <property type="entry name" value="MetI-like"/>
    <property type="match status" value="1"/>
</dbReference>
<keyword evidence="3" id="KW-1003">Cell membrane</keyword>
<name>A0A4P6EMV2_9MICO</name>
<dbReference type="SUPFAM" id="SSF161098">
    <property type="entry name" value="MetI-like"/>
    <property type="match status" value="1"/>
</dbReference>
<keyword evidence="10" id="KW-1185">Reference proteome</keyword>
<dbReference type="PANTHER" id="PTHR30193">
    <property type="entry name" value="ABC TRANSPORTER PERMEASE PROTEIN"/>
    <property type="match status" value="1"/>
</dbReference>
<dbReference type="PROSITE" id="PS50928">
    <property type="entry name" value="ABC_TM1"/>
    <property type="match status" value="1"/>
</dbReference>
<evidence type="ECO:0000256" key="2">
    <source>
        <dbReference type="ARBA" id="ARBA00022448"/>
    </source>
</evidence>
<comment type="subcellular location">
    <subcellularLocation>
        <location evidence="1 7">Cell membrane</location>
        <topology evidence="1 7">Multi-pass membrane protein</topology>
    </subcellularLocation>
</comment>
<dbReference type="GO" id="GO:0005886">
    <property type="term" value="C:plasma membrane"/>
    <property type="evidence" value="ECO:0007669"/>
    <property type="project" value="UniProtKB-SubCell"/>
</dbReference>
<dbReference type="OrthoDB" id="3210259at2"/>
<proteinExistence type="inferred from homology"/>
<comment type="similarity">
    <text evidence="7">Belongs to the binding-protein-dependent transport system permease family.</text>
</comment>
<dbReference type="InterPro" id="IPR000515">
    <property type="entry name" value="MetI-like"/>
</dbReference>
<dbReference type="KEGG" id="xyl:ET495_14420"/>
<dbReference type="GO" id="GO:0055085">
    <property type="term" value="P:transmembrane transport"/>
    <property type="evidence" value="ECO:0007669"/>
    <property type="project" value="InterPro"/>
</dbReference>
<dbReference type="InterPro" id="IPR051393">
    <property type="entry name" value="ABC_transporter_permease"/>
</dbReference>
<dbReference type="Proteomes" id="UP000291758">
    <property type="component" value="Chromosome"/>
</dbReference>
<accession>A0A4P6EMV2</accession>
<evidence type="ECO:0000256" key="4">
    <source>
        <dbReference type="ARBA" id="ARBA00022692"/>
    </source>
</evidence>
<feature type="transmembrane region" description="Helical" evidence="7">
    <location>
        <begin position="171"/>
        <end position="190"/>
    </location>
</feature>
<dbReference type="PANTHER" id="PTHR30193:SF37">
    <property type="entry name" value="INNER MEMBRANE ABC TRANSPORTER PERMEASE PROTEIN YCJO"/>
    <property type="match status" value="1"/>
</dbReference>